<evidence type="ECO:0000313" key="3">
    <source>
        <dbReference type="EMBL" id="APJ04589.1"/>
    </source>
</evidence>
<dbReference type="Gene3D" id="3.40.50.12230">
    <property type="match status" value="1"/>
</dbReference>
<dbReference type="EMBL" id="CP017834">
    <property type="protein sequence ID" value="APJ04589.1"/>
    <property type="molecule type" value="Genomic_DNA"/>
</dbReference>
<dbReference type="SUPFAM" id="SSF50486">
    <property type="entry name" value="FMT C-terminal domain-like"/>
    <property type="match status" value="1"/>
</dbReference>
<name>A0A1L4D319_9BACT</name>
<evidence type="ECO:0008006" key="5">
    <source>
        <dbReference type="Google" id="ProtNLM"/>
    </source>
</evidence>
<proteinExistence type="predicted"/>
<dbReference type="PANTHER" id="PTHR11138">
    <property type="entry name" value="METHIONYL-TRNA FORMYLTRANSFERASE"/>
    <property type="match status" value="1"/>
</dbReference>
<feature type="domain" description="Formyl transferase C-terminal" evidence="2">
    <location>
        <begin position="212"/>
        <end position="305"/>
    </location>
</feature>
<dbReference type="STRING" id="1915309.AXG55_12000"/>
<organism evidence="3 4">
    <name type="scientific">Silvanigrella aquatica</name>
    <dbReference type="NCBI Taxonomy" id="1915309"/>
    <lineage>
        <taxon>Bacteria</taxon>
        <taxon>Pseudomonadati</taxon>
        <taxon>Bdellovibrionota</taxon>
        <taxon>Oligoflexia</taxon>
        <taxon>Silvanigrellales</taxon>
        <taxon>Silvanigrellaceae</taxon>
        <taxon>Silvanigrella</taxon>
    </lineage>
</organism>
<keyword evidence="4" id="KW-1185">Reference proteome</keyword>
<dbReference type="PANTHER" id="PTHR11138:SF5">
    <property type="entry name" value="METHIONYL-TRNA FORMYLTRANSFERASE, MITOCHONDRIAL"/>
    <property type="match status" value="1"/>
</dbReference>
<dbReference type="GO" id="GO:0005829">
    <property type="term" value="C:cytosol"/>
    <property type="evidence" value="ECO:0007669"/>
    <property type="project" value="TreeGrafter"/>
</dbReference>
<gene>
    <name evidence="3" type="ORF">AXG55_12000</name>
</gene>
<feature type="domain" description="Formyl transferase N-terminal" evidence="1">
    <location>
        <begin position="70"/>
        <end position="163"/>
    </location>
</feature>
<dbReference type="Proteomes" id="UP000184731">
    <property type="component" value="Chromosome"/>
</dbReference>
<dbReference type="GO" id="GO:0004479">
    <property type="term" value="F:methionyl-tRNA formyltransferase activity"/>
    <property type="evidence" value="ECO:0007669"/>
    <property type="project" value="TreeGrafter"/>
</dbReference>
<dbReference type="InterPro" id="IPR036477">
    <property type="entry name" value="Formyl_transf_N_sf"/>
</dbReference>
<protein>
    <recommendedName>
        <fullName evidence="5">Methionyl-tRNA formyltransferase</fullName>
    </recommendedName>
</protein>
<dbReference type="InterPro" id="IPR002376">
    <property type="entry name" value="Formyl_transf_N"/>
</dbReference>
<dbReference type="InterPro" id="IPR005793">
    <property type="entry name" value="Formyl_trans_C"/>
</dbReference>
<dbReference type="Pfam" id="PF00551">
    <property type="entry name" value="Formyl_trans_N"/>
    <property type="match status" value="1"/>
</dbReference>
<dbReference type="RefSeq" id="WP_148698337.1">
    <property type="nucleotide sequence ID" value="NZ_CP017834.1"/>
</dbReference>
<dbReference type="SUPFAM" id="SSF53328">
    <property type="entry name" value="Formyltransferase"/>
    <property type="match status" value="1"/>
</dbReference>
<dbReference type="OrthoDB" id="9802815at2"/>
<reference evidence="3 4" key="1">
    <citation type="submission" date="2016-10" db="EMBL/GenBank/DDBJ databases">
        <title>Silvanigrella aquatica sp. nov., isolated from a freshwater lake located in the Black Forest, Germany, description of Silvanigrellaceae fam. nov., Silvanigrellales ord. nov., reclassification of the order Bdellovibrionales in the class Oligoflexia, reclassification of the families Bacteriovoracaceae and Halobacteriovoraceae in the new order Bacteriovoracales ord. nov., and reclassification of the family Pseudobacteriovoracaceae in the order Oligoflexiales.</title>
        <authorList>
            <person name="Hahn M.W."/>
            <person name="Schmidt J."/>
            <person name="Koll U."/>
            <person name="Rohde M."/>
            <person name="Verbag S."/>
            <person name="Pitt A."/>
            <person name="Nakai R."/>
            <person name="Naganuma T."/>
            <person name="Lang E."/>
        </authorList>
    </citation>
    <scope>NUCLEOTIDE SEQUENCE [LARGE SCALE GENOMIC DNA]</scope>
    <source>
        <strain evidence="3 4">MWH-Nonnen-W8red</strain>
    </source>
</reference>
<evidence type="ECO:0000313" key="4">
    <source>
        <dbReference type="Proteomes" id="UP000184731"/>
    </source>
</evidence>
<dbReference type="Pfam" id="PF02911">
    <property type="entry name" value="Formyl_trans_C"/>
    <property type="match status" value="1"/>
</dbReference>
<evidence type="ECO:0000259" key="2">
    <source>
        <dbReference type="Pfam" id="PF02911"/>
    </source>
</evidence>
<dbReference type="AlphaFoldDB" id="A0A1L4D319"/>
<sequence length="311" mass="35658">MYINENEDFCPRIALFIASEKGYEILLAAMNLDINIGFVVGFQEYNVSQSFSNDIIECASSKGIHYIDWEHAKNKLNDNIINHKVTHCIAAGWKYLIPKSINDLLFHPLIIFHDSILPKYRGFCPTPTALLKGENKIGMTVLFASEQPDQGPIIFQKQVEISDICTIQEAIHIQCELYRQSLKKLRPLLTHKEISSTPQDESKATYSIWREPDDCLIDWNEDSKSIFNLVRAVSHPYSGAYSFLDNKKIYIWQVKCCENLQFEIRNTGKIWQIDSEGRPIIVCGNGLIQIMNATYEDGTIVKFKSTRKRLG</sequence>
<dbReference type="KEGG" id="saqi:AXG55_12000"/>
<dbReference type="InterPro" id="IPR011034">
    <property type="entry name" value="Formyl_transferase-like_C_sf"/>
</dbReference>
<accession>A0A1L4D319</accession>
<evidence type="ECO:0000259" key="1">
    <source>
        <dbReference type="Pfam" id="PF00551"/>
    </source>
</evidence>